<protein>
    <recommendedName>
        <fullName evidence="1">Bacteriophage T5 Orf172 DNA-binding domain-containing protein</fullName>
    </recommendedName>
</protein>
<dbReference type="SUPFAM" id="SSF48371">
    <property type="entry name" value="ARM repeat"/>
    <property type="match status" value="1"/>
</dbReference>
<name>A0A9X6WHY9_BACTU</name>
<evidence type="ECO:0000259" key="1">
    <source>
        <dbReference type="SMART" id="SM00974"/>
    </source>
</evidence>
<sequence length="323" mass="37428">MNFNTMSPYELGEHKSKESLPHLIVYLHNGSDNDKRLAASAIIKLMNADINCYSALPFLLKNIKSPKPQVRQYTLKALREFTIPSEYYGEITEIYMEDEKEYNKLLAEEILKKFDINEPIDSPVLHKSYTANDSIDTNHNDTESAPESSERGYVYFIQEDYAGRIKIGKTKDINQRLDTFNVKLPFHVDLLHVIESNNYHYTEKLFHILFQVKRVNGEWFELNETDITWIKSGKYTQRIIQSITTVKKREENAKSKDTHISITQKQISFLSSLLENSRLILTKPIANLSATDAASLIGYLYKGEQLPKHLIGTIQSKRYFHIN</sequence>
<dbReference type="AlphaFoldDB" id="A0A9X6WHY9"/>
<evidence type="ECO:0000313" key="3">
    <source>
        <dbReference type="Proteomes" id="UP000224003"/>
    </source>
</evidence>
<dbReference type="Pfam" id="PF13455">
    <property type="entry name" value="MUG113"/>
    <property type="match status" value="1"/>
</dbReference>
<dbReference type="RefSeq" id="WP_098517527.1">
    <property type="nucleotide sequence ID" value="NZ_NUVX01000074.1"/>
</dbReference>
<reference evidence="2 3" key="1">
    <citation type="submission" date="2017-09" db="EMBL/GenBank/DDBJ databases">
        <title>Large-scale bioinformatics analysis of Bacillus genomes uncovers conserved roles of natural products in bacterial physiology.</title>
        <authorList>
            <consortium name="Agbiome Team Llc"/>
            <person name="Bleich R.M."/>
            <person name="Grubbs K.J."/>
            <person name="Santa Maria K.C."/>
            <person name="Allen S.E."/>
            <person name="Farag S."/>
            <person name="Shank E.A."/>
            <person name="Bowers A."/>
        </authorList>
    </citation>
    <scope>NUCLEOTIDE SEQUENCE [LARGE SCALE GENOMIC DNA]</scope>
    <source>
        <strain evidence="2 3">AFS085496</strain>
    </source>
</reference>
<evidence type="ECO:0000313" key="2">
    <source>
        <dbReference type="EMBL" id="PFJ30544.1"/>
    </source>
</evidence>
<dbReference type="EMBL" id="NUVX01000074">
    <property type="protein sequence ID" value="PFJ30544.1"/>
    <property type="molecule type" value="Genomic_DNA"/>
</dbReference>
<feature type="domain" description="Bacteriophage T5 Orf172 DNA-binding" evidence="1">
    <location>
        <begin position="159"/>
        <end position="234"/>
    </location>
</feature>
<dbReference type="Proteomes" id="UP000224003">
    <property type="component" value="Unassembled WGS sequence"/>
</dbReference>
<dbReference type="InterPro" id="IPR016024">
    <property type="entry name" value="ARM-type_fold"/>
</dbReference>
<dbReference type="SMART" id="SM00974">
    <property type="entry name" value="T5orf172"/>
    <property type="match status" value="1"/>
</dbReference>
<dbReference type="Gene3D" id="1.25.10.10">
    <property type="entry name" value="Leucine-rich Repeat Variant"/>
    <property type="match status" value="1"/>
</dbReference>
<dbReference type="InterPro" id="IPR018306">
    <property type="entry name" value="Phage_T5_Orf172_DNA-bd"/>
</dbReference>
<organism evidence="2 3">
    <name type="scientific">Bacillus thuringiensis</name>
    <dbReference type="NCBI Taxonomy" id="1428"/>
    <lineage>
        <taxon>Bacteria</taxon>
        <taxon>Bacillati</taxon>
        <taxon>Bacillota</taxon>
        <taxon>Bacilli</taxon>
        <taxon>Bacillales</taxon>
        <taxon>Bacillaceae</taxon>
        <taxon>Bacillus</taxon>
        <taxon>Bacillus cereus group</taxon>
    </lineage>
</organism>
<dbReference type="InterPro" id="IPR011989">
    <property type="entry name" value="ARM-like"/>
</dbReference>
<proteinExistence type="predicted"/>
<gene>
    <name evidence="2" type="ORF">COJ15_30790</name>
</gene>
<accession>A0A9X6WHY9</accession>
<comment type="caution">
    <text evidence="2">The sequence shown here is derived from an EMBL/GenBank/DDBJ whole genome shotgun (WGS) entry which is preliminary data.</text>
</comment>